<dbReference type="EC" id="3.1.1.31" evidence="5 7"/>
<comment type="function">
    <text evidence="2 7">Hydrolysis of 6-phosphogluconolactone to 6-phosphogluconate.</text>
</comment>
<dbReference type="GO" id="GO:0017057">
    <property type="term" value="F:6-phosphogluconolactonase activity"/>
    <property type="evidence" value="ECO:0007669"/>
    <property type="project" value="UniProtKB-EC"/>
</dbReference>
<dbReference type="CDD" id="cd01400">
    <property type="entry name" value="6PGL"/>
    <property type="match status" value="1"/>
</dbReference>
<dbReference type="PANTHER" id="PTHR11054:SF0">
    <property type="entry name" value="6-PHOSPHOGLUCONOLACTONASE"/>
    <property type="match status" value="1"/>
</dbReference>
<evidence type="ECO:0000313" key="9">
    <source>
        <dbReference type="EMBL" id="MFC0680565.1"/>
    </source>
</evidence>
<reference evidence="9 10" key="1">
    <citation type="submission" date="2024-09" db="EMBL/GenBank/DDBJ databases">
        <authorList>
            <person name="Sun Q."/>
            <person name="Mori K."/>
        </authorList>
    </citation>
    <scope>NUCLEOTIDE SEQUENCE [LARGE SCALE GENOMIC DNA]</scope>
    <source>
        <strain evidence="9 10">KCTC 23076</strain>
    </source>
</reference>
<evidence type="ECO:0000256" key="3">
    <source>
        <dbReference type="ARBA" id="ARBA00004961"/>
    </source>
</evidence>
<keyword evidence="7 9" id="KW-0378">Hydrolase</keyword>
<comment type="catalytic activity">
    <reaction evidence="1 7">
        <text>6-phospho-D-glucono-1,5-lactone + H2O = 6-phospho-D-gluconate + H(+)</text>
        <dbReference type="Rhea" id="RHEA:12556"/>
        <dbReference type="ChEBI" id="CHEBI:15377"/>
        <dbReference type="ChEBI" id="CHEBI:15378"/>
        <dbReference type="ChEBI" id="CHEBI:57955"/>
        <dbReference type="ChEBI" id="CHEBI:58759"/>
        <dbReference type="EC" id="3.1.1.31"/>
    </reaction>
</comment>
<dbReference type="Gene3D" id="3.40.50.1360">
    <property type="match status" value="1"/>
</dbReference>
<evidence type="ECO:0000256" key="6">
    <source>
        <dbReference type="ARBA" id="ARBA00020337"/>
    </source>
</evidence>
<dbReference type="InterPro" id="IPR006148">
    <property type="entry name" value="Glc/Gal-6P_isomerase"/>
</dbReference>
<feature type="domain" description="Glucosamine/galactosamine-6-phosphate isomerase" evidence="8">
    <location>
        <begin position="10"/>
        <end position="221"/>
    </location>
</feature>
<keyword evidence="10" id="KW-1185">Reference proteome</keyword>
<evidence type="ECO:0000313" key="10">
    <source>
        <dbReference type="Proteomes" id="UP001589896"/>
    </source>
</evidence>
<dbReference type="InterPro" id="IPR005900">
    <property type="entry name" value="6-phosphogluconolactonase_DevB"/>
</dbReference>
<dbReference type="EMBL" id="JBHLTG010000006">
    <property type="protein sequence ID" value="MFC0680565.1"/>
    <property type="molecule type" value="Genomic_DNA"/>
</dbReference>
<name>A0ABV6RUC2_9GAMM</name>
<dbReference type="Pfam" id="PF01182">
    <property type="entry name" value="Glucosamine_iso"/>
    <property type="match status" value="1"/>
</dbReference>
<organism evidence="9 10">
    <name type="scientific">Lysobacter korlensis</name>
    <dbReference type="NCBI Taxonomy" id="553636"/>
    <lineage>
        <taxon>Bacteria</taxon>
        <taxon>Pseudomonadati</taxon>
        <taxon>Pseudomonadota</taxon>
        <taxon>Gammaproteobacteria</taxon>
        <taxon>Lysobacterales</taxon>
        <taxon>Lysobacteraceae</taxon>
        <taxon>Lysobacter</taxon>
    </lineage>
</organism>
<protein>
    <recommendedName>
        <fullName evidence="6 7">6-phosphogluconolactonase</fullName>
        <shortName evidence="7">6PGL</shortName>
        <ecNumber evidence="5 7">3.1.1.31</ecNumber>
    </recommendedName>
</protein>
<evidence type="ECO:0000256" key="2">
    <source>
        <dbReference type="ARBA" id="ARBA00002681"/>
    </source>
</evidence>
<dbReference type="InterPro" id="IPR037171">
    <property type="entry name" value="NagB/RpiA_transferase-like"/>
</dbReference>
<comment type="caution">
    <text evidence="9">The sequence shown here is derived from an EMBL/GenBank/DDBJ whole genome shotgun (WGS) entry which is preliminary data.</text>
</comment>
<comment type="similarity">
    <text evidence="4 7">Belongs to the glucosamine/galactosamine-6-phosphate isomerase family. 6-phosphogluconolactonase subfamily.</text>
</comment>
<evidence type="ECO:0000256" key="7">
    <source>
        <dbReference type="RuleBase" id="RU365095"/>
    </source>
</evidence>
<evidence type="ECO:0000256" key="1">
    <source>
        <dbReference type="ARBA" id="ARBA00000832"/>
    </source>
</evidence>
<proteinExistence type="inferred from homology"/>
<evidence type="ECO:0000256" key="4">
    <source>
        <dbReference type="ARBA" id="ARBA00010662"/>
    </source>
</evidence>
<comment type="pathway">
    <text evidence="3 7">Carbohydrate degradation; pentose phosphate pathway; D-ribulose 5-phosphate from D-glucose 6-phosphate (oxidative stage): step 2/3.</text>
</comment>
<evidence type="ECO:0000256" key="5">
    <source>
        <dbReference type="ARBA" id="ARBA00013198"/>
    </source>
</evidence>
<evidence type="ECO:0000259" key="8">
    <source>
        <dbReference type="Pfam" id="PF01182"/>
    </source>
</evidence>
<gene>
    <name evidence="7 9" type="primary">pgl</name>
    <name evidence="9" type="ORF">ACFFGH_22270</name>
</gene>
<dbReference type="RefSeq" id="WP_386672430.1">
    <property type="nucleotide sequence ID" value="NZ_JBHLTG010000006.1"/>
</dbReference>
<sequence>MAELLEYATAPEVARAAAKDAIDTLRAAIARHGAAVWVLAGGSSPMAAYRVIAEEMNDALDWGRVTVLIGDERLVPVSDPSSNWGSIAPVLFAGSRTARIQQVAPPIGPDPDETAAGYARAVSALPSGARGAPRVDLLWLGVGEDGHTLSLFPDHPGMAATESLVIAVRDSPKPPPTRITLTLHALRDVGRAVILAAGSGKRNAVRIARQTGTLPIGAVASHIESTGGAVVWLVDHAASS</sequence>
<dbReference type="InterPro" id="IPR039104">
    <property type="entry name" value="6PGL"/>
</dbReference>
<accession>A0ABV6RUC2</accession>
<dbReference type="SUPFAM" id="SSF100950">
    <property type="entry name" value="NagB/RpiA/CoA transferase-like"/>
    <property type="match status" value="1"/>
</dbReference>
<dbReference type="Proteomes" id="UP001589896">
    <property type="component" value="Unassembled WGS sequence"/>
</dbReference>
<dbReference type="NCBIfam" id="TIGR01198">
    <property type="entry name" value="pgl"/>
    <property type="match status" value="1"/>
</dbReference>
<dbReference type="PANTHER" id="PTHR11054">
    <property type="entry name" value="6-PHOSPHOGLUCONOLACTONASE"/>
    <property type="match status" value="1"/>
</dbReference>